<comment type="caution">
    <text evidence="2">The sequence shown here is derived from an EMBL/GenBank/DDBJ whole genome shotgun (WGS) entry which is preliminary data.</text>
</comment>
<dbReference type="InterPro" id="IPR008490">
    <property type="entry name" value="Transposase_InsH_N"/>
</dbReference>
<evidence type="ECO:0000313" key="3">
    <source>
        <dbReference type="Proteomes" id="UP001238088"/>
    </source>
</evidence>
<organism evidence="2 3">
    <name type="scientific">Cytobacillus purgationiresistens</name>
    <dbReference type="NCBI Taxonomy" id="863449"/>
    <lineage>
        <taxon>Bacteria</taxon>
        <taxon>Bacillati</taxon>
        <taxon>Bacillota</taxon>
        <taxon>Bacilli</taxon>
        <taxon>Bacillales</taxon>
        <taxon>Bacillaceae</taxon>
        <taxon>Cytobacillus</taxon>
    </lineage>
</organism>
<dbReference type="Proteomes" id="UP001238088">
    <property type="component" value="Unassembled WGS sequence"/>
</dbReference>
<dbReference type="RefSeq" id="WP_370875111.1">
    <property type="nucleotide sequence ID" value="NZ_JAUSUB010000031.1"/>
</dbReference>
<gene>
    <name evidence="2" type="ORF">J2S17_004854</name>
</gene>
<reference evidence="2 3" key="1">
    <citation type="submission" date="2023-07" db="EMBL/GenBank/DDBJ databases">
        <title>Genomic Encyclopedia of Type Strains, Phase IV (KMG-IV): sequencing the most valuable type-strain genomes for metagenomic binning, comparative biology and taxonomic classification.</title>
        <authorList>
            <person name="Goeker M."/>
        </authorList>
    </citation>
    <scope>NUCLEOTIDE SEQUENCE [LARGE SCALE GENOMIC DNA]</scope>
    <source>
        <strain evidence="2 3">DSM 23494</strain>
    </source>
</reference>
<dbReference type="EMBL" id="JAUSUB010000031">
    <property type="protein sequence ID" value="MDQ0272960.1"/>
    <property type="molecule type" value="Genomic_DNA"/>
</dbReference>
<protein>
    <recommendedName>
        <fullName evidence="1">Transposase InsH N-terminal domain-containing protein</fullName>
    </recommendedName>
</protein>
<accession>A0ABU0ASE1</accession>
<evidence type="ECO:0000259" key="1">
    <source>
        <dbReference type="Pfam" id="PF05598"/>
    </source>
</evidence>
<proteinExistence type="predicted"/>
<keyword evidence="3" id="KW-1185">Reference proteome</keyword>
<evidence type="ECO:0000313" key="2">
    <source>
        <dbReference type="EMBL" id="MDQ0272960.1"/>
    </source>
</evidence>
<sequence>MMRKTIEEIDTNMAYRWFLGYGFHDEVLHFSTLVKITSIVSRIQTCLNRFFTAF</sequence>
<dbReference type="Pfam" id="PF05598">
    <property type="entry name" value="DUF772"/>
    <property type="match status" value="1"/>
</dbReference>
<name>A0ABU0ASE1_9BACI</name>
<feature type="domain" description="Transposase InsH N-terminal" evidence="1">
    <location>
        <begin position="2"/>
        <end position="36"/>
    </location>
</feature>